<keyword evidence="20" id="KW-1185">Reference proteome</keyword>
<feature type="domain" description="HTH araC/xylS-type" evidence="18">
    <location>
        <begin position="110"/>
        <end position="182"/>
    </location>
</feature>
<keyword evidence="13 15" id="KW-0234">DNA repair</keyword>
<feature type="binding site" evidence="17">
    <location>
        <position position="42"/>
    </location>
    <ligand>
        <name>Zn(2+)</name>
        <dbReference type="ChEBI" id="CHEBI:29105"/>
    </ligand>
</feature>
<dbReference type="Pfam" id="PF02870">
    <property type="entry name" value="Methyltransf_1N"/>
    <property type="match status" value="1"/>
</dbReference>
<feature type="active site" description="Nucleophile; methyl group acceptor from methylphosphotriester" evidence="16">
    <location>
        <position position="38"/>
    </location>
</feature>
<accession>A0A370HKD7</accession>
<proteinExistence type="inferred from homology"/>
<dbReference type="SUPFAM" id="SSF46689">
    <property type="entry name" value="Homeodomain-like"/>
    <property type="match status" value="1"/>
</dbReference>
<evidence type="ECO:0000259" key="18">
    <source>
        <dbReference type="PROSITE" id="PS01124"/>
    </source>
</evidence>
<dbReference type="SUPFAM" id="SSF57884">
    <property type="entry name" value="Ada DNA repair protein, N-terminal domain (N-Ada 10)"/>
    <property type="match status" value="1"/>
</dbReference>
<dbReference type="FunFam" id="1.10.10.10:FF:000214">
    <property type="entry name" value="Methylated-DNA--protein-cysteine methyltransferase"/>
    <property type="match status" value="1"/>
</dbReference>
<dbReference type="InterPro" id="IPR036217">
    <property type="entry name" value="MethylDNA_cys_MeTrfase_DNAb"/>
</dbReference>
<dbReference type="EMBL" id="QQBB01000005">
    <property type="protein sequence ID" value="RDI58897.1"/>
    <property type="molecule type" value="Genomic_DNA"/>
</dbReference>
<dbReference type="InterPro" id="IPR036631">
    <property type="entry name" value="MGMT_N_sf"/>
</dbReference>
<evidence type="ECO:0000256" key="1">
    <source>
        <dbReference type="ARBA" id="ARBA00001286"/>
    </source>
</evidence>
<keyword evidence="9" id="KW-0805">Transcription regulation</keyword>
<comment type="catalytic activity">
    <reaction evidence="14 15">
        <text>a 6-O-methyl-2'-deoxyguanosine in DNA + L-cysteinyl-[protein] = S-methyl-L-cysteinyl-[protein] + a 2'-deoxyguanosine in DNA</text>
        <dbReference type="Rhea" id="RHEA:24000"/>
        <dbReference type="Rhea" id="RHEA-COMP:10131"/>
        <dbReference type="Rhea" id="RHEA-COMP:10132"/>
        <dbReference type="Rhea" id="RHEA-COMP:11367"/>
        <dbReference type="Rhea" id="RHEA-COMP:11368"/>
        <dbReference type="ChEBI" id="CHEBI:29950"/>
        <dbReference type="ChEBI" id="CHEBI:82612"/>
        <dbReference type="ChEBI" id="CHEBI:85445"/>
        <dbReference type="ChEBI" id="CHEBI:85448"/>
        <dbReference type="EC" id="2.1.1.63"/>
    </reaction>
</comment>
<feature type="active site" description="Nucleophile; methyl group acceptor" evidence="15">
    <location>
        <position position="319"/>
    </location>
</feature>
<feature type="binding site" evidence="17">
    <location>
        <position position="72"/>
    </location>
    <ligand>
        <name>Zn(2+)</name>
        <dbReference type="ChEBI" id="CHEBI:29105"/>
    </ligand>
</feature>
<evidence type="ECO:0000256" key="2">
    <source>
        <dbReference type="ARBA" id="ARBA00008711"/>
    </source>
</evidence>
<dbReference type="Pfam" id="PF02805">
    <property type="entry name" value="Ada_Zn_binding"/>
    <property type="match status" value="1"/>
</dbReference>
<dbReference type="InterPro" id="IPR035451">
    <property type="entry name" value="Ada-like_dom_sf"/>
</dbReference>
<organism evidence="19 20">
    <name type="scientific">Microvirga subterranea</name>
    <dbReference type="NCBI Taxonomy" id="186651"/>
    <lineage>
        <taxon>Bacteria</taxon>
        <taxon>Pseudomonadati</taxon>
        <taxon>Pseudomonadota</taxon>
        <taxon>Alphaproteobacteria</taxon>
        <taxon>Hyphomicrobiales</taxon>
        <taxon>Methylobacteriaceae</taxon>
        <taxon>Microvirga</taxon>
    </lineage>
</organism>
<dbReference type="NCBIfam" id="TIGR00589">
    <property type="entry name" value="ogt"/>
    <property type="match status" value="1"/>
</dbReference>
<evidence type="ECO:0000256" key="12">
    <source>
        <dbReference type="ARBA" id="ARBA00023163"/>
    </source>
</evidence>
<evidence type="ECO:0000256" key="14">
    <source>
        <dbReference type="ARBA" id="ARBA00049348"/>
    </source>
</evidence>
<keyword evidence="8 17" id="KW-0862">Zinc</keyword>
<evidence type="ECO:0000256" key="10">
    <source>
        <dbReference type="ARBA" id="ARBA00023125"/>
    </source>
</evidence>
<comment type="function">
    <text evidence="15">Involved in the cellular defense against the biological effects of O6-methylguanine (O6-MeG) and O4-methylthymine (O4-MeT) in DNA. Repairs the methylated nucleobase in DNA by stoichiometrically transferring the methyl group to a cysteine residue in the enzyme. This is a suicide reaction: the enzyme is irreversibly inactivated.</text>
</comment>
<keyword evidence="7 15" id="KW-0227">DNA damage</keyword>
<dbReference type="GO" id="GO:0005737">
    <property type="term" value="C:cytoplasm"/>
    <property type="evidence" value="ECO:0007669"/>
    <property type="project" value="UniProtKB-SubCell"/>
</dbReference>
<dbReference type="InterPro" id="IPR009057">
    <property type="entry name" value="Homeodomain-like_sf"/>
</dbReference>
<dbReference type="Proteomes" id="UP000254925">
    <property type="component" value="Unassembled WGS sequence"/>
</dbReference>
<gene>
    <name evidence="19" type="ORF">DES45_105423</name>
</gene>
<feature type="binding site" evidence="17">
    <location>
        <position position="69"/>
    </location>
    <ligand>
        <name>Zn(2+)</name>
        <dbReference type="ChEBI" id="CHEBI:29105"/>
    </ligand>
</feature>
<keyword evidence="11" id="KW-0010">Activator</keyword>
<dbReference type="GO" id="GO:0043565">
    <property type="term" value="F:sequence-specific DNA binding"/>
    <property type="evidence" value="ECO:0007669"/>
    <property type="project" value="InterPro"/>
</dbReference>
<evidence type="ECO:0000313" key="20">
    <source>
        <dbReference type="Proteomes" id="UP000254925"/>
    </source>
</evidence>
<dbReference type="InterPro" id="IPR001497">
    <property type="entry name" value="MethylDNA_cys_MeTrfase_AS"/>
</dbReference>
<evidence type="ECO:0000256" key="4">
    <source>
        <dbReference type="ARBA" id="ARBA00022603"/>
    </source>
</evidence>
<evidence type="ECO:0000256" key="8">
    <source>
        <dbReference type="ARBA" id="ARBA00022833"/>
    </source>
</evidence>
<dbReference type="Gene3D" id="1.10.10.10">
    <property type="entry name" value="Winged helix-like DNA-binding domain superfamily/Winged helix DNA-binding domain"/>
    <property type="match status" value="1"/>
</dbReference>
<keyword evidence="10" id="KW-0238">DNA-binding</keyword>
<dbReference type="InterPro" id="IPR018060">
    <property type="entry name" value="HTH_AraC"/>
</dbReference>
<feature type="active site" description="Nucleophile; methyl group acceptor from either O6-methylguanine or O4-methylthymine" evidence="16">
    <location>
        <position position="319"/>
    </location>
</feature>
<comment type="catalytic activity">
    <reaction evidence="1 15">
        <text>a 4-O-methyl-thymidine in DNA + L-cysteinyl-[protein] = a thymidine in DNA + S-methyl-L-cysteinyl-[protein]</text>
        <dbReference type="Rhea" id="RHEA:53428"/>
        <dbReference type="Rhea" id="RHEA-COMP:10131"/>
        <dbReference type="Rhea" id="RHEA-COMP:10132"/>
        <dbReference type="Rhea" id="RHEA-COMP:13555"/>
        <dbReference type="Rhea" id="RHEA-COMP:13556"/>
        <dbReference type="ChEBI" id="CHEBI:29950"/>
        <dbReference type="ChEBI" id="CHEBI:82612"/>
        <dbReference type="ChEBI" id="CHEBI:137386"/>
        <dbReference type="ChEBI" id="CHEBI:137387"/>
        <dbReference type="EC" id="2.1.1.63"/>
    </reaction>
</comment>
<reference evidence="19 20" key="1">
    <citation type="submission" date="2018-07" db="EMBL/GenBank/DDBJ databases">
        <title>Genomic Encyclopedia of Type Strains, Phase IV (KMG-IV): sequencing the most valuable type-strain genomes for metagenomic binning, comparative biology and taxonomic classification.</title>
        <authorList>
            <person name="Goeker M."/>
        </authorList>
    </citation>
    <scope>NUCLEOTIDE SEQUENCE [LARGE SCALE GENOMIC DNA]</scope>
    <source>
        <strain evidence="19 20">DSM 14364</strain>
    </source>
</reference>
<dbReference type="PROSITE" id="PS00041">
    <property type="entry name" value="HTH_ARAC_FAMILY_1"/>
    <property type="match status" value="1"/>
</dbReference>
<evidence type="ECO:0000256" key="16">
    <source>
        <dbReference type="PIRSR" id="PIRSR000409-1"/>
    </source>
</evidence>
<dbReference type="Pfam" id="PF12833">
    <property type="entry name" value="HTH_18"/>
    <property type="match status" value="1"/>
</dbReference>
<dbReference type="SUPFAM" id="SSF53155">
    <property type="entry name" value="Methylated DNA-protein cysteine methyltransferase domain"/>
    <property type="match status" value="1"/>
</dbReference>
<dbReference type="Gene3D" id="1.10.10.60">
    <property type="entry name" value="Homeodomain-like"/>
    <property type="match status" value="1"/>
</dbReference>
<dbReference type="PANTHER" id="PTHR10815">
    <property type="entry name" value="METHYLATED-DNA--PROTEIN-CYSTEINE METHYLTRANSFERASE"/>
    <property type="match status" value="1"/>
</dbReference>
<dbReference type="PROSITE" id="PS00374">
    <property type="entry name" value="MGMT"/>
    <property type="match status" value="1"/>
</dbReference>
<keyword evidence="3 15" id="KW-0963">Cytoplasm</keyword>
<dbReference type="CDD" id="cd06445">
    <property type="entry name" value="ATase"/>
    <property type="match status" value="1"/>
</dbReference>
<keyword evidence="6 17" id="KW-0479">Metal-binding</keyword>
<dbReference type="GO" id="GO:0008270">
    <property type="term" value="F:zinc ion binding"/>
    <property type="evidence" value="ECO:0007669"/>
    <property type="project" value="InterPro"/>
</dbReference>
<dbReference type="GO" id="GO:0003908">
    <property type="term" value="F:methylated-DNA-[protein]-cysteine S-methyltransferase activity"/>
    <property type="evidence" value="ECO:0007669"/>
    <property type="project" value="UniProtKB-UniRule"/>
</dbReference>
<dbReference type="PROSITE" id="PS01124">
    <property type="entry name" value="HTH_ARAC_FAMILY_2"/>
    <property type="match status" value="1"/>
</dbReference>
<evidence type="ECO:0000256" key="11">
    <source>
        <dbReference type="ARBA" id="ARBA00023159"/>
    </source>
</evidence>
<dbReference type="InterPro" id="IPR014048">
    <property type="entry name" value="MethylDNA_cys_MeTrfase_DNA-bd"/>
</dbReference>
<evidence type="ECO:0000256" key="9">
    <source>
        <dbReference type="ARBA" id="ARBA00023015"/>
    </source>
</evidence>
<evidence type="ECO:0000256" key="13">
    <source>
        <dbReference type="ARBA" id="ARBA00023204"/>
    </source>
</evidence>
<dbReference type="SMART" id="SM00342">
    <property type="entry name" value="HTH_ARAC"/>
    <property type="match status" value="1"/>
</dbReference>
<dbReference type="InterPro" id="IPR023546">
    <property type="entry name" value="MGMT"/>
</dbReference>
<dbReference type="Pfam" id="PF01035">
    <property type="entry name" value="DNA_binding_1"/>
    <property type="match status" value="1"/>
</dbReference>
<dbReference type="PIRSF" id="PIRSF000409">
    <property type="entry name" value="Ada"/>
    <property type="match status" value="1"/>
</dbReference>
<dbReference type="SUPFAM" id="SSF46767">
    <property type="entry name" value="Methylated DNA-protein cysteine methyltransferase, C-terminal domain"/>
    <property type="match status" value="1"/>
</dbReference>
<evidence type="ECO:0000256" key="6">
    <source>
        <dbReference type="ARBA" id="ARBA00022723"/>
    </source>
</evidence>
<dbReference type="GO" id="GO:0003700">
    <property type="term" value="F:DNA-binding transcription factor activity"/>
    <property type="evidence" value="ECO:0007669"/>
    <property type="project" value="InterPro"/>
</dbReference>
<dbReference type="InterPro" id="IPR036388">
    <property type="entry name" value="WH-like_DNA-bd_sf"/>
</dbReference>
<dbReference type="InterPro" id="IPR016221">
    <property type="entry name" value="Bifunct_regulatory_prot_Ada"/>
</dbReference>
<evidence type="ECO:0000313" key="19">
    <source>
        <dbReference type="EMBL" id="RDI58897.1"/>
    </source>
</evidence>
<dbReference type="Gene3D" id="3.40.10.10">
    <property type="entry name" value="DNA Methylphosphotriester Repair Domain"/>
    <property type="match status" value="1"/>
</dbReference>
<name>A0A370HKD7_9HYPH</name>
<comment type="cofactor">
    <cofactor evidence="17">
        <name>Zn(2+)</name>
        <dbReference type="ChEBI" id="CHEBI:29105"/>
    </cofactor>
    <text evidence="17">Binds 1 zinc ion per subunit.</text>
</comment>
<keyword evidence="12" id="KW-0804">Transcription</keyword>
<dbReference type="Gene3D" id="3.30.160.70">
    <property type="entry name" value="Methylated DNA-protein cysteine methyltransferase domain"/>
    <property type="match status" value="1"/>
</dbReference>
<dbReference type="EC" id="2.1.1.63" evidence="15"/>
<evidence type="ECO:0000256" key="17">
    <source>
        <dbReference type="PIRSR" id="PIRSR000409-3"/>
    </source>
</evidence>
<dbReference type="InterPro" id="IPR018062">
    <property type="entry name" value="HTH_AraC-typ_CS"/>
</dbReference>
<dbReference type="AlphaFoldDB" id="A0A370HKD7"/>
<dbReference type="HAMAP" id="MF_00772">
    <property type="entry name" value="OGT"/>
    <property type="match status" value="1"/>
</dbReference>
<evidence type="ECO:0000256" key="7">
    <source>
        <dbReference type="ARBA" id="ARBA00022763"/>
    </source>
</evidence>
<dbReference type="GO" id="GO:0032259">
    <property type="term" value="P:methylation"/>
    <property type="evidence" value="ECO:0007669"/>
    <property type="project" value="UniProtKB-KW"/>
</dbReference>
<protein>
    <recommendedName>
        <fullName evidence="15">Methylated-DNA--protein-cysteine methyltransferase</fullName>
        <ecNumber evidence="15">2.1.1.63</ecNumber>
    </recommendedName>
    <alternativeName>
        <fullName evidence="15">6-O-methylguanine-DNA methyltransferase</fullName>
        <shortName evidence="15">MGMT</shortName>
    </alternativeName>
    <alternativeName>
        <fullName evidence="15">O-6-methylguanine-DNA-alkyltransferase</fullName>
    </alternativeName>
</protein>
<keyword evidence="5 15" id="KW-0808">Transferase</keyword>
<dbReference type="GO" id="GO:0006307">
    <property type="term" value="P:DNA alkylation repair"/>
    <property type="evidence" value="ECO:0007669"/>
    <property type="project" value="UniProtKB-UniRule"/>
</dbReference>
<evidence type="ECO:0000256" key="15">
    <source>
        <dbReference type="HAMAP-Rule" id="MF_00772"/>
    </source>
</evidence>
<comment type="subcellular location">
    <subcellularLocation>
        <location evidence="15">Cytoplasm</location>
    </subcellularLocation>
</comment>
<comment type="similarity">
    <text evidence="2 15">Belongs to the MGMT family.</text>
</comment>
<dbReference type="PANTHER" id="PTHR10815:SF5">
    <property type="entry name" value="METHYLATED-DNA--PROTEIN-CYSTEINE METHYLTRANSFERASE"/>
    <property type="match status" value="1"/>
</dbReference>
<evidence type="ECO:0000256" key="3">
    <source>
        <dbReference type="ARBA" id="ARBA00022490"/>
    </source>
</evidence>
<dbReference type="InterPro" id="IPR004026">
    <property type="entry name" value="Ada_DNA_repair_Zn-bd"/>
</dbReference>
<comment type="miscellaneous">
    <text evidence="15">This enzyme catalyzes only one turnover and therefore is not strictly catalytic. According to one definition, an enzyme is a biocatalyst that acts repeatedly and over many reaction cycles.</text>
</comment>
<dbReference type="RefSeq" id="WP_245571735.1">
    <property type="nucleotide sequence ID" value="NZ_QQBB01000005.1"/>
</dbReference>
<sequence>MTTSQLPPVPEMLRAMLASDAAYEGVFYTAVKTTGIFCRPTCTARKPKPENVVFHRTAEDALTAGFRPCKRCRPLDAKGAAPDWVAALLKDVEASPARRWTDEDLAARAIEPARLRRWFKDNFGMTFHAWLRTRRLGQALGSISAGETIDAAAYDNGYESLSGFREAFRQTMGTTPGRSRTASLMVYRRILTPLGPMIAMAEERGLSLLEFTDRPALPAEIEELKGRYGYAIAPGGNAHLDQVERELEAYFAGRLTAFSVPLLLPGTPFQQEVWSALQRIPFGETRSYGELASILGRPGASRAVGRANGQNRVSIVVPCHRIIGADGSLTGYGGGQPRKDFLLKLERRVRFPEGQGAAATTREVQASLF</sequence>
<keyword evidence="4 15" id="KW-0489">Methyltransferase</keyword>
<evidence type="ECO:0000256" key="5">
    <source>
        <dbReference type="ARBA" id="ARBA00022679"/>
    </source>
</evidence>
<dbReference type="InterPro" id="IPR008332">
    <property type="entry name" value="MethylG_MeTrfase_N"/>
</dbReference>
<comment type="caution">
    <text evidence="19">The sequence shown here is derived from an EMBL/GenBank/DDBJ whole genome shotgun (WGS) entry which is preliminary data.</text>
</comment>
<feature type="binding site" evidence="17">
    <location>
        <position position="38"/>
    </location>
    <ligand>
        <name>Zn(2+)</name>
        <dbReference type="ChEBI" id="CHEBI:29105"/>
    </ligand>
</feature>